<organism evidence="2 4">
    <name type="scientific">Pseudomonas cannabina</name>
    <dbReference type="NCBI Taxonomy" id="86840"/>
    <lineage>
        <taxon>Bacteria</taxon>
        <taxon>Pseudomonadati</taxon>
        <taxon>Pseudomonadota</taxon>
        <taxon>Gammaproteobacteria</taxon>
        <taxon>Pseudomonadales</taxon>
        <taxon>Pseudomonadaceae</taxon>
        <taxon>Pseudomonas</taxon>
    </lineage>
</organism>
<dbReference type="Proteomes" id="UP000269335">
    <property type="component" value="Unassembled WGS sequence"/>
</dbReference>
<proteinExistence type="predicted"/>
<dbReference type="AlphaFoldDB" id="A0A3M3QS04"/>
<reference evidence="3 4" key="1">
    <citation type="submission" date="2018-08" db="EMBL/GenBank/DDBJ databases">
        <title>Recombination of ecologically and evolutionarily significant loci maintains genetic cohesion in the Pseudomonas syringae species complex.</title>
        <authorList>
            <person name="Dillon M."/>
            <person name="Thakur S."/>
            <person name="Almeida R.N.D."/>
            <person name="Weir B.S."/>
            <person name="Guttman D.S."/>
        </authorList>
    </citation>
    <scope>NUCLEOTIDE SEQUENCE [LARGE SCALE GENOMIC DNA]</scope>
    <source>
        <strain evidence="1 3">ICMP 15201</strain>
        <strain evidence="2 4">ICMP 15203</strain>
    </source>
</reference>
<dbReference type="EMBL" id="RBPJ01000342">
    <property type="protein sequence ID" value="RMN86813.1"/>
    <property type="molecule type" value="Genomic_DNA"/>
</dbReference>
<evidence type="ECO:0000313" key="1">
    <source>
        <dbReference type="EMBL" id="RMN84981.1"/>
    </source>
</evidence>
<evidence type="ECO:0000313" key="3">
    <source>
        <dbReference type="Proteomes" id="UP000269335"/>
    </source>
</evidence>
<sequence>MLAQVAVHPDVFDLHDSARHRAGFERICSREKVLRPFAVFNGVWMRAISRRRSACRTLWIGVSANKFGHWW</sequence>
<accession>A0A3M3QS04</accession>
<name>A0A3M3QS04_PSECA</name>
<evidence type="ECO:0000313" key="4">
    <source>
        <dbReference type="Proteomes" id="UP000270524"/>
    </source>
</evidence>
<dbReference type="EMBL" id="RBPH01000030">
    <property type="protein sequence ID" value="RMN84981.1"/>
    <property type="molecule type" value="Genomic_DNA"/>
</dbReference>
<evidence type="ECO:0000313" key="2">
    <source>
        <dbReference type="EMBL" id="RMN86813.1"/>
    </source>
</evidence>
<protein>
    <submittedName>
        <fullName evidence="2">Uncharacterized protein</fullName>
    </submittedName>
</protein>
<dbReference type="Proteomes" id="UP000270524">
    <property type="component" value="Unassembled WGS sequence"/>
</dbReference>
<comment type="caution">
    <text evidence="2">The sequence shown here is derived from an EMBL/GenBank/DDBJ whole genome shotgun (WGS) entry which is preliminary data.</text>
</comment>
<gene>
    <name evidence="2" type="ORF">ALQ51_102313</name>
    <name evidence="1" type="ORF">ALQ53_103717</name>
</gene>